<evidence type="ECO:0000256" key="7">
    <source>
        <dbReference type="SAM" id="SignalP"/>
    </source>
</evidence>
<evidence type="ECO:0000256" key="5">
    <source>
        <dbReference type="ARBA" id="ARBA00023136"/>
    </source>
</evidence>
<reference evidence="9 10" key="1">
    <citation type="journal article" date="2019" name="Int. J. Syst. Evol. Microbiol.">
        <title>Rufibacter sediminis sp. nov., isolated from freshwater lake sediment.</title>
        <authorList>
            <person name="Qu J.H."/>
            <person name="Zhang L.J."/>
            <person name="Fu Y.H."/>
            <person name="Li H.F."/>
        </authorList>
    </citation>
    <scope>NUCLEOTIDE SEQUENCE [LARGE SCALE GENOMIC DNA]</scope>
    <source>
        <strain evidence="9 10">H-1</strain>
    </source>
</reference>
<dbReference type="Pfam" id="PF25183">
    <property type="entry name" value="OMP_b-brl_4"/>
    <property type="match status" value="1"/>
</dbReference>
<keyword evidence="9" id="KW-0675">Receptor</keyword>
<accession>A0ABR6VT78</accession>
<comment type="subcellular location">
    <subcellularLocation>
        <location evidence="1">Cell outer membrane</location>
        <topology evidence="1">Multi-pass membrane protein</topology>
    </subcellularLocation>
</comment>
<feature type="chain" id="PRO_5046622592" evidence="7">
    <location>
        <begin position="21"/>
        <end position="1095"/>
    </location>
</feature>
<evidence type="ECO:0000256" key="1">
    <source>
        <dbReference type="ARBA" id="ARBA00004571"/>
    </source>
</evidence>
<dbReference type="SUPFAM" id="SSF49464">
    <property type="entry name" value="Carboxypeptidase regulatory domain-like"/>
    <property type="match status" value="1"/>
</dbReference>
<dbReference type="InterPro" id="IPR008969">
    <property type="entry name" value="CarboxyPept-like_regulatory"/>
</dbReference>
<dbReference type="PANTHER" id="PTHR30069">
    <property type="entry name" value="TONB-DEPENDENT OUTER MEMBRANE RECEPTOR"/>
    <property type="match status" value="1"/>
</dbReference>
<proteinExistence type="predicted"/>
<evidence type="ECO:0000313" key="10">
    <source>
        <dbReference type="Proteomes" id="UP000659698"/>
    </source>
</evidence>
<dbReference type="InterPro" id="IPR057601">
    <property type="entry name" value="Oar-like_b-barrel"/>
</dbReference>
<dbReference type="PANTHER" id="PTHR30069:SF46">
    <property type="entry name" value="OAR PROTEIN"/>
    <property type="match status" value="1"/>
</dbReference>
<evidence type="ECO:0000313" key="9">
    <source>
        <dbReference type="EMBL" id="MBC3540053.1"/>
    </source>
</evidence>
<keyword evidence="6" id="KW-0998">Cell outer membrane</keyword>
<evidence type="ECO:0000256" key="3">
    <source>
        <dbReference type="ARBA" id="ARBA00022452"/>
    </source>
</evidence>
<evidence type="ECO:0000256" key="2">
    <source>
        <dbReference type="ARBA" id="ARBA00022448"/>
    </source>
</evidence>
<dbReference type="Gene3D" id="2.60.40.1120">
    <property type="entry name" value="Carboxypeptidase-like, regulatory domain"/>
    <property type="match status" value="1"/>
</dbReference>
<dbReference type="Pfam" id="PF13620">
    <property type="entry name" value="CarboxypepD_reg"/>
    <property type="match status" value="1"/>
</dbReference>
<dbReference type="SUPFAM" id="SSF56935">
    <property type="entry name" value="Porins"/>
    <property type="match status" value="1"/>
</dbReference>
<gene>
    <name evidence="9" type="ORF">H7U12_10185</name>
</gene>
<protein>
    <submittedName>
        <fullName evidence="9">TonB-dependent receptor</fullName>
    </submittedName>
</protein>
<dbReference type="InterPro" id="IPR039426">
    <property type="entry name" value="TonB-dep_rcpt-like"/>
</dbReference>
<dbReference type="InterPro" id="IPR036942">
    <property type="entry name" value="Beta-barrel_TonB_sf"/>
</dbReference>
<keyword evidence="7" id="KW-0732">Signal</keyword>
<dbReference type="EMBL" id="JACOAF010000022">
    <property type="protein sequence ID" value="MBC3540053.1"/>
    <property type="molecule type" value="Genomic_DNA"/>
</dbReference>
<feature type="domain" description="TonB-dependent transporter Oar-like beta-barrel" evidence="8">
    <location>
        <begin position="236"/>
        <end position="1031"/>
    </location>
</feature>
<keyword evidence="10" id="KW-1185">Reference proteome</keyword>
<sequence>MKKFLLSALLMLLCTAGLFAQVTTSSITGSVKDSKGEPLIGATVKATHQPSGSLYGASTNVEGRFTIPNTRIGGPYTIEVSYIGYQTQTFANVNLKLGETYIVNSTLAQSGTALQEVVVETDRVTLLNSARTGAATNVGTREIQTLPTISRSITDYTRLTPQGNSNGNSFGGRDNRYNNLQVDGANLNNNFGLSSDPLPGGGAQPISIEAYDQISINIAPFDVRQSGFTGAGINAVTKSGTNTFHGSAYTYYRDQSFLGTHVGDQDISSQIVDSKTVTYGATLGGPIIKNKLFFFLNYEQEEGTRPGVTWNPTGGTGSGNTSEVPVADLRSVSEYLSSKFGYNTGAYQSFPNFRSENKKFLVKLDWNINQAHRLTAKYSDLSALEDVQLNNTSVPNGGGFSVTGRTGTLSRLPYNRFSTQAMSFENSNYYFDNTVRTGTLELNSTFGSRFSNQLLGAVTKTGSPRSWNSNFFPSVDIFDGEGNNYIHVGTDPYTLNNNVSNDTYSITDNFTYYAGNHTFTAGGTYEYQYVGNQYMPAAGGYYVFNSLSDFLTDKSPVYFAQTISQTSDPAPFAAELKIGQLGLYAQDEINFQKGLKVTVGIRADKPFYHEDPSENSAVSALSFYDQDGNLKNYSTGIWPKSRMLVSPRLGFRWDAFENNSLIVRGGTGIFTGRIPFVFLTNIPSNSGVIQYGAAITNAATLAKIKLSSDPNAYANLLTTPGTPSVPSNVVFADRDFKFPQVWRSNLAIEKTFGNGFNLTLEGLYTRDVNGVRMRNANMKAANGVIVEGDHTRERFVATADRSLNPRVTTAIVLENTDKPGYATSLTAQLSKNFTSGFYGMLAYTYTNAKDITANPGSTASSVWNSNPNVGTSNAQELGYSQYAVPHRIIGAFSYRKEYLKHFASTLSFFYEGSHLGNYSFVVNGDLNNDGNSSADLMYIPRNSSEINFEAYTSNGVTYTVQQQEEAFEKFINNTPYLKNHRGEYAERNAALIPWFNRVSMRFMQDFFIETGANNTKHTLQLSVDVQNLPNLLNRSWGIQERYITNNPLVYRSINAENEPVYRLQNINNTLVTNPYENTISTSSTYSIQVGARYLF</sequence>
<feature type="signal peptide" evidence="7">
    <location>
        <begin position="1"/>
        <end position="20"/>
    </location>
</feature>
<organism evidence="9 10">
    <name type="scientific">Rufibacter sediminis</name>
    <dbReference type="NCBI Taxonomy" id="2762756"/>
    <lineage>
        <taxon>Bacteria</taxon>
        <taxon>Pseudomonadati</taxon>
        <taxon>Bacteroidota</taxon>
        <taxon>Cytophagia</taxon>
        <taxon>Cytophagales</taxon>
        <taxon>Hymenobacteraceae</taxon>
        <taxon>Rufibacter</taxon>
    </lineage>
</organism>
<evidence type="ECO:0000259" key="8">
    <source>
        <dbReference type="Pfam" id="PF25183"/>
    </source>
</evidence>
<keyword evidence="4" id="KW-0812">Transmembrane</keyword>
<keyword evidence="2" id="KW-0813">Transport</keyword>
<dbReference type="Gene3D" id="2.40.170.20">
    <property type="entry name" value="TonB-dependent receptor, beta-barrel domain"/>
    <property type="match status" value="1"/>
</dbReference>
<dbReference type="RefSeq" id="WP_186636947.1">
    <property type="nucleotide sequence ID" value="NZ_JACOAF010000022.1"/>
</dbReference>
<evidence type="ECO:0000256" key="4">
    <source>
        <dbReference type="ARBA" id="ARBA00022692"/>
    </source>
</evidence>
<name>A0ABR6VT78_9BACT</name>
<keyword evidence="3" id="KW-1134">Transmembrane beta strand</keyword>
<evidence type="ECO:0000256" key="6">
    <source>
        <dbReference type="ARBA" id="ARBA00023237"/>
    </source>
</evidence>
<dbReference type="Proteomes" id="UP000659698">
    <property type="component" value="Unassembled WGS sequence"/>
</dbReference>
<keyword evidence="5" id="KW-0472">Membrane</keyword>
<comment type="caution">
    <text evidence="9">The sequence shown here is derived from an EMBL/GenBank/DDBJ whole genome shotgun (WGS) entry which is preliminary data.</text>
</comment>